<feature type="transmembrane region" description="Helical" evidence="8">
    <location>
        <begin position="56"/>
        <end position="76"/>
    </location>
</feature>
<feature type="transmembrane region" description="Helical" evidence="8">
    <location>
        <begin position="132"/>
        <end position="149"/>
    </location>
</feature>
<evidence type="ECO:0000259" key="9">
    <source>
        <dbReference type="Pfam" id="PF00884"/>
    </source>
</evidence>
<dbReference type="InterPro" id="IPR058130">
    <property type="entry name" value="PEA_transf_C"/>
</dbReference>
<keyword evidence="6 8" id="KW-1133">Transmembrane helix</keyword>
<dbReference type="Pfam" id="PF00884">
    <property type="entry name" value="Sulfatase"/>
    <property type="match status" value="1"/>
</dbReference>
<dbReference type="PANTHER" id="PTHR30443:SF0">
    <property type="entry name" value="PHOSPHOETHANOLAMINE TRANSFERASE EPTA"/>
    <property type="match status" value="1"/>
</dbReference>
<dbReference type="GO" id="GO:0005886">
    <property type="term" value="C:plasma membrane"/>
    <property type="evidence" value="ECO:0007669"/>
    <property type="project" value="UniProtKB-SubCell"/>
</dbReference>
<dbReference type="CDD" id="cd16017">
    <property type="entry name" value="LptA"/>
    <property type="match status" value="1"/>
</dbReference>
<evidence type="ECO:0000256" key="1">
    <source>
        <dbReference type="ARBA" id="ARBA00004429"/>
    </source>
</evidence>
<keyword evidence="7 8" id="KW-0472">Membrane</keyword>
<gene>
    <name evidence="11" type="ORF">MNBD_GAMMA09-2166</name>
</gene>
<dbReference type="InterPro" id="IPR000917">
    <property type="entry name" value="Sulfatase_N"/>
</dbReference>
<dbReference type="GO" id="GO:0016776">
    <property type="term" value="F:phosphotransferase activity, phosphate group as acceptor"/>
    <property type="evidence" value="ECO:0007669"/>
    <property type="project" value="TreeGrafter"/>
</dbReference>
<keyword evidence="4 11" id="KW-0808">Transferase</keyword>
<dbReference type="EMBL" id="UOFI01000199">
    <property type="protein sequence ID" value="VAW70486.1"/>
    <property type="molecule type" value="Genomic_DNA"/>
</dbReference>
<evidence type="ECO:0000259" key="10">
    <source>
        <dbReference type="Pfam" id="PF08019"/>
    </source>
</evidence>
<keyword evidence="5 8" id="KW-0812">Transmembrane</keyword>
<protein>
    <submittedName>
        <fullName evidence="11">Phosphoethanolamine transferase EptA</fullName>
    </submittedName>
</protein>
<accession>A0A3B0YPV4</accession>
<evidence type="ECO:0000256" key="6">
    <source>
        <dbReference type="ARBA" id="ARBA00022989"/>
    </source>
</evidence>
<dbReference type="InterPro" id="IPR040423">
    <property type="entry name" value="PEA_transferase"/>
</dbReference>
<dbReference type="PANTHER" id="PTHR30443">
    <property type="entry name" value="INNER MEMBRANE PROTEIN"/>
    <property type="match status" value="1"/>
</dbReference>
<evidence type="ECO:0000256" key="4">
    <source>
        <dbReference type="ARBA" id="ARBA00022679"/>
    </source>
</evidence>
<keyword evidence="3" id="KW-0997">Cell inner membrane</keyword>
<feature type="transmembrane region" description="Helical" evidence="8">
    <location>
        <begin position="83"/>
        <end position="101"/>
    </location>
</feature>
<dbReference type="Gene3D" id="3.40.720.10">
    <property type="entry name" value="Alkaline Phosphatase, subunit A"/>
    <property type="match status" value="1"/>
</dbReference>
<dbReference type="InterPro" id="IPR012549">
    <property type="entry name" value="EptA-like_N"/>
</dbReference>
<feature type="transmembrane region" description="Helical" evidence="8">
    <location>
        <begin position="161"/>
        <end position="183"/>
    </location>
</feature>
<organism evidence="11">
    <name type="scientific">hydrothermal vent metagenome</name>
    <dbReference type="NCBI Taxonomy" id="652676"/>
    <lineage>
        <taxon>unclassified sequences</taxon>
        <taxon>metagenomes</taxon>
        <taxon>ecological metagenomes</taxon>
    </lineage>
</organism>
<dbReference type="Pfam" id="PF08019">
    <property type="entry name" value="EptA_B_N"/>
    <property type="match status" value="1"/>
</dbReference>
<dbReference type="SUPFAM" id="SSF53649">
    <property type="entry name" value="Alkaline phosphatase-like"/>
    <property type="match status" value="1"/>
</dbReference>
<evidence type="ECO:0000313" key="11">
    <source>
        <dbReference type="EMBL" id="VAW70486.1"/>
    </source>
</evidence>
<reference evidence="11" key="1">
    <citation type="submission" date="2018-06" db="EMBL/GenBank/DDBJ databases">
        <authorList>
            <person name="Zhirakovskaya E."/>
        </authorList>
    </citation>
    <scope>NUCLEOTIDE SEQUENCE</scope>
</reference>
<keyword evidence="2" id="KW-1003">Cell membrane</keyword>
<sequence length="562" mass="63851">MRNQSTLKHLINRVSNSSISITSLILIVAVYIITVDNITFWTLLGNRMGNSLTDNVLISVSLFMFILTLIYLLISIFSHIKTLKFALIFALISSSVISYFIDEYGTVISYSMIQNVIETDTNEAFDLLNTGLFVHILLYGILPSTYIYTVKLKVQTAGREIYSRMAALILLTLLTSSTVYSSYKELSYLGRENRDLRFYINPVYPIISLYKHIKISHKNKNREFVKIYTDTKIEKNDHRQNKPKLLIIVVGETARAANFSLNGYARNTTPKLAQQDIINFTNTSSCGTATAESLPCMFSDIEHDSFDLDKVRHRENMLDALKHAGINVLWRDNNSGCKGVCARSETEFMNTITDTDLCNGEECYDEILLHNLNTKINEITKDTVIILHQQGSHGPAYYKRVPEKFAVFKPLCNSKAVQNCSNEEVTNTYDNTILYTDYFLDSVIETLKVKSNVDTAMIYMSDHGESLGENGVYLHGLPYFMAPQEQTHIPFIVWLSNQIQYSENIDSSCLKLNRKQAYSHDNLLHSVLGLMNITSKNYKAELDVFSVCTTPYDVRLSQSGDN</sequence>
<evidence type="ECO:0000256" key="7">
    <source>
        <dbReference type="ARBA" id="ARBA00023136"/>
    </source>
</evidence>
<proteinExistence type="predicted"/>
<dbReference type="AlphaFoldDB" id="A0A3B0YPV4"/>
<feature type="domain" description="Phosphoethanolamine transferase N-terminal" evidence="10">
    <location>
        <begin position="67"/>
        <end position="214"/>
    </location>
</feature>
<evidence type="ECO:0000256" key="3">
    <source>
        <dbReference type="ARBA" id="ARBA00022519"/>
    </source>
</evidence>
<evidence type="ECO:0000256" key="8">
    <source>
        <dbReference type="SAM" id="Phobius"/>
    </source>
</evidence>
<dbReference type="GO" id="GO:0009244">
    <property type="term" value="P:lipopolysaccharide core region biosynthetic process"/>
    <property type="evidence" value="ECO:0007669"/>
    <property type="project" value="TreeGrafter"/>
</dbReference>
<feature type="transmembrane region" description="Helical" evidence="8">
    <location>
        <begin position="21"/>
        <end position="44"/>
    </location>
</feature>
<comment type="subcellular location">
    <subcellularLocation>
        <location evidence="1">Cell inner membrane</location>
        <topology evidence="1">Multi-pass membrane protein</topology>
    </subcellularLocation>
</comment>
<evidence type="ECO:0000256" key="2">
    <source>
        <dbReference type="ARBA" id="ARBA00022475"/>
    </source>
</evidence>
<dbReference type="NCBIfam" id="NF028537">
    <property type="entry name" value="P_eth_NH2_trans"/>
    <property type="match status" value="1"/>
</dbReference>
<evidence type="ECO:0000256" key="5">
    <source>
        <dbReference type="ARBA" id="ARBA00022692"/>
    </source>
</evidence>
<name>A0A3B0YPV4_9ZZZZ</name>
<dbReference type="InterPro" id="IPR017850">
    <property type="entry name" value="Alkaline_phosphatase_core_sf"/>
</dbReference>
<feature type="domain" description="Sulfatase N-terminal" evidence="9">
    <location>
        <begin position="245"/>
        <end position="533"/>
    </location>
</feature>